<reference evidence="1 2" key="1">
    <citation type="submission" date="2018-09" db="EMBL/GenBank/DDBJ databases">
        <title>Genomic investigation of the strawberry pathogen Phytophthora fragariae indicates pathogenicity is determined by transcriptional variation in three key races.</title>
        <authorList>
            <person name="Adams T.M."/>
            <person name="Armitage A.D."/>
            <person name="Sobczyk M.K."/>
            <person name="Bates H.J."/>
            <person name="Dunwell J.M."/>
            <person name="Nellist C.F."/>
            <person name="Harrison R.J."/>
        </authorList>
    </citation>
    <scope>NUCLEOTIDE SEQUENCE [LARGE SCALE GENOMIC DNA]</scope>
    <source>
        <strain evidence="1 2">BC-23</strain>
    </source>
</reference>
<sequence>MRKVNGNGIKSIVDEAGASARAVVPAASGWKERSRGGASTGVCSQRHMRLGGGAERVVWDQQRNTNYSMLICRCKHNKSMGTLQTSFDVTGIDSYRR</sequence>
<gene>
    <name evidence="1" type="ORF">PF004_g7256</name>
</gene>
<name>A0A6G0PAH3_9STRA</name>
<evidence type="ECO:0000313" key="1">
    <source>
        <dbReference type="EMBL" id="KAE9240986.1"/>
    </source>
</evidence>
<dbReference type="Proteomes" id="UP000476176">
    <property type="component" value="Unassembled WGS sequence"/>
</dbReference>
<organism evidence="1 2">
    <name type="scientific">Phytophthora fragariae</name>
    <dbReference type="NCBI Taxonomy" id="53985"/>
    <lineage>
        <taxon>Eukaryota</taxon>
        <taxon>Sar</taxon>
        <taxon>Stramenopiles</taxon>
        <taxon>Oomycota</taxon>
        <taxon>Peronosporomycetes</taxon>
        <taxon>Peronosporales</taxon>
        <taxon>Peronosporaceae</taxon>
        <taxon>Phytophthora</taxon>
    </lineage>
</organism>
<comment type="caution">
    <text evidence="1">The sequence shown here is derived from an EMBL/GenBank/DDBJ whole genome shotgun (WGS) entry which is preliminary data.</text>
</comment>
<accession>A0A6G0PAH3</accession>
<evidence type="ECO:0000313" key="2">
    <source>
        <dbReference type="Proteomes" id="UP000476176"/>
    </source>
</evidence>
<protein>
    <submittedName>
        <fullName evidence="1">Uncharacterized protein</fullName>
    </submittedName>
</protein>
<dbReference type="EMBL" id="QXGC01000310">
    <property type="protein sequence ID" value="KAE9240986.1"/>
    <property type="molecule type" value="Genomic_DNA"/>
</dbReference>
<dbReference type="AlphaFoldDB" id="A0A6G0PAH3"/>
<proteinExistence type="predicted"/>